<organism evidence="3 4">
    <name type="scientific">Burkholderia pseudomultivorans</name>
    <dbReference type="NCBI Taxonomy" id="1207504"/>
    <lineage>
        <taxon>Bacteria</taxon>
        <taxon>Pseudomonadati</taxon>
        <taxon>Pseudomonadota</taxon>
        <taxon>Betaproteobacteria</taxon>
        <taxon>Burkholderiales</taxon>
        <taxon>Burkholderiaceae</taxon>
        <taxon>Burkholderia</taxon>
        <taxon>Burkholderia cepacia complex</taxon>
    </lineage>
</organism>
<evidence type="ECO:0000259" key="2">
    <source>
        <dbReference type="Pfam" id="PF13340"/>
    </source>
</evidence>
<protein>
    <recommendedName>
        <fullName evidence="2">Insertion element IS402-like domain-containing protein</fullName>
    </recommendedName>
</protein>
<dbReference type="Pfam" id="PF13340">
    <property type="entry name" value="DUF4096"/>
    <property type="match status" value="1"/>
</dbReference>
<evidence type="ECO:0000313" key="4">
    <source>
        <dbReference type="Proteomes" id="UP001248067"/>
    </source>
</evidence>
<evidence type="ECO:0000313" key="3">
    <source>
        <dbReference type="EMBL" id="MDR8758328.1"/>
    </source>
</evidence>
<feature type="domain" description="Insertion element IS402-like" evidence="2">
    <location>
        <begin position="6"/>
        <end position="85"/>
    </location>
</feature>
<comment type="caution">
    <text evidence="3">The sequence shown here is derived from an EMBL/GenBank/DDBJ whole genome shotgun (WGS) entry which is preliminary data.</text>
</comment>
<dbReference type="InterPro" id="IPR025161">
    <property type="entry name" value="IS402-like_dom"/>
</dbReference>
<gene>
    <name evidence="3" type="ORF">FEQ00_06791</name>
</gene>
<evidence type="ECO:0000256" key="1">
    <source>
        <dbReference type="SAM" id="MobiDB-lite"/>
    </source>
</evidence>
<reference evidence="3 4" key="1">
    <citation type="submission" date="2019-06" db="EMBL/GenBank/DDBJ databases">
        <title>Evolution of Burkholderia multivorans in the lungs of Cystic Fibrosis patients.</title>
        <authorList>
            <person name="Moreira L.M."/>
        </authorList>
    </citation>
    <scope>NUCLEOTIDE SEQUENCE [LARGE SCALE GENOMIC DNA]</scope>
    <source>
        <strain evidence="3 4">VC13239</strain>
    </source>
</reference>
<feature type="region of interest" description="Disordered" evidence="1">
    <location>
        <begin position="113"/>
        <end position="135"/>
    </location>
</feature>
<proteinExistence type="predicted"/>
<name>A0ABU2EFM4_9BURK</name>
<dbReference type="InterPro" id="IPR052909">
    <property type="entry name" value="Transposase_6_like"/>
</dbReference>
<dbReference type="Proteomes" id="UP001248067">
    <property type="component" value="Unassembled WGS sequence"/>
</dbReference>
<accession>A0ABU2EFM4</accession>
<sequence length="135" mass="15261">MAKPILDDELWTLIQPLLPPPKPRRTRYPGRKPLDDRAVLTGILFVLQSGIPWEMLPQEMGCGSGMSCWRRLRNWQQAGVWDRLHEVLLAKLRAADRIDWSRVVIDSSSIRAVGSGQKQDPIPPIGRDPVQSTTS</sequence>
<dbReference type="PANTHER" id="PTHR46637:SF1">
    <property type="entry name" value="BLL5188 PROTEIN"/>
    <property type="match status" value="1"/>
</dbReference>
<dbReference type="PANTHER" id="PTHR46637">
    <property type="entry name" value="TIS1421-TRANSPOSASE PROTEIN A"/>
    <property type="match status" value="1"/>
</dbReference>
<keyword evidence="4" id="KW-1185">Reference proteome</keyword>
<dbReference type="EMBL" id="VJSY01000119">
    <property type="protein sequence ID" value="MDR8758328.1"/>
    <property type="molecule type" value="Genomic_DNA"/>
</dbReference>